<dbReference type="EMBL" id="JACXJA010000069">
    <property type="protein sequence ID" value="MBD2866756.1"/>
    <property type="molecule type" value="Genomic_DNA"/>
</dbReference>
<sequence length="263" mass="29145">MRVMSYNVHSGIGMDGLYDLERIVRTIAQADADIVGLQEVDVHFGQRSRFEHMADRLADRLGMSVYFAPIYVLPPSEGREEERQFGVALLSRLPIRKTANHQLTRLSTQEASALPEPKPGLLEAVLGAADRQLRVYVTHLDYRTDPAVRRMQIGEMLQLAGVHTDPVLVIGDFNARPDSPELAPLFSAFPDSWTAVGADAGHTFPADQPDRKIDYILASGHLRTIRTHTIPGTASDHVPIVADLEFADRADKESEETEEVKGL</sequence>
<gene>
    <name evidence="2" type="ORF">IDH45_32785</name>
</gene>
<evidence type="ECO:0000259" key="1">
    <source>
        <dbReference type="Pfam" id="PF03372"/>
    </source>
</evidence>
<keyword evidence="3" id="KW-1185">Reference proteome</keyword>
<keyword evidence="2" id="KW-0255">Endonuclease</keyword>
<keyword evidence="2" id="KW-0378">Hydrolase</keyword>
<dbReference type="GO" id="GO:0006506">
    <property type="term" value="P:GPI anchor biosynthetic process"/>
    <property type="evidence" value="ECO:0007669"/>
    <property type="project" value="TreeGrafter"/>
</dbReference>
<dbReference type="SUPFAM" id="SSF56219">
    <property type="entry name" value="DNase I-like"/>
    <property type="match status" value="1"/>
</dbReference>
<dbReference type="Gene3D" id="3.60.10.10">
    <property type="entry name" value="Endonuclease/exonuclease/phosphatase"/>
    <property type="match status" value="1"/>
</dbReference>
<dbReference type="PANTHER" id="PTHR14859">
    <property type="entry name" value="CALCOFLUOR WHITE HYPERSENSITIVE PROTEIN PRECURSOR"/>
    <property type="match status" value="1"/>
</dbReference>
<dbReference type="GO" id="GO:0016020">
    <property type="term" value="C:membrane"/>
    <property type="evidence" value="ECO:0007669"/>
    <property type="project" value="GOC"/>
</dbReference>
<organism evidence="2 3">
    <name type="scientific">Paenibacillus oceani</name>
    <dbReference type="NCBI Taxonomy" id="2772510"/>
    <lineage>
        <taxon>Bacteria</taxon>
        <taxon>Bacillati</taxon>
        <taxon>Bacillota</taxon>
        <taxon>Bacilli</taxon>
        <taxon>Bacillales</taxon>
        <taxon>Paenibacillaceae</taxon>
        <taxon>Paenibacillus</taxon>
    </lineage>
</organism>
<protein>
    <submittedName>
        <fullName evidence="2">Endonuclease/exonuclease/phosphatase family protein</fullName>
    </submittedName>
</protein>
<dbReference type="PANTHER" id="PTHR14859:SF15">
    <property type="entry name" value="ENDONUCLEASE_EXONUCLEASE_PHOSPHATASE DOMAIN-CONTAINING PROTEIN"/>
    <property type="match status" value="1"/>
</dbReference>
<proteinExistence type="predicted"/>
<comment type="caution">
    <text evidence="2">The sequence shown here is derived from an EMBL/GenBank/DDBJ whole genome shotgun (WGS) entry which is preliminary data.</text>
</comment>
<dbReference type="Proteomes" id="UP000639396">
    <property type="component" value="Unassembled WGS sequence"/>
</dbReference>
<dbReference type="AlphaFoldDB" id="A0A927CIY8"/>
<dbReference type="Pfam" id="PF03372">
    <property type="entry name" value="Exo_endo_phos"/>
    <property type="match status" value="1"/>
</dbReference>
<evidence type="ECO:0000313" key="3">
    <source>
        <dbReference type="Proteomes" id="UP000639396"/>
    </source>
</evidence>
<keyword evidence="2" id="KW-0540">Nuclease</keyword>
<dbReference type="GO" id="GO:0004519">
    <property type="term" value="F:endonuclease activity"/>
    <property type="evidence" value="ECO:0007669"/>
    <property type="project" value="UniProtKB-KW"/>
</dbReference>
<reference evidence="2" key="1">
    <citation type="submission" date="2020-09" db="EMBL/GenBank/DDBJ databases">
        <title>A novel bacterium of genus Paenibacillus, isolated from South China Sea.</title>
        <authorList>
            <person name="Huang H."/>
            <person name="Mo K."/>
            <person name="Hu Y."/>
        </authorList>
    </citation>
    <scope>NUCLEOTIDE SEQUENCE</scope>
    <source>
        <strain evidence="2">IB182363</strain>
    </source>
</reference>
<name>A0A927CIY8_9BACL</name>
<dbReference type="InterPro" id="IPR005135">
    <property type="entry name" value="Endo/exonuclease/phosphatase"/>
</dbReference>
<feature type="domain" description="Endonuclease/exonuclease/phosphatase" evidence="1">
    <location>
        <begin position="4"/>
        <end position="237"/>
    </location>
</feature>
<dbReference type="RefSeq" id="WP_190932371.1">
    <property type="nucleotide sequence ID" value="NZ_JACXJA010000069.1"/>
</dbReference>
<accession>A0A927CIY8</accession>
<evidence type="ECO:0000313" key="2">
    <source>
        <dbReference type="EMBL" id="MBD2866756.1"/>
    </source>
</evidence>
<dbReference type="InterPro" id="IPR051916">
    <property type="entry name" value="GPI-anchor_lipid_remodeler"/>
</dbReference>
<dbReference type="InterPro" id="IPR036691">
    <property type="entry name" value="Endo/exonu/phosph_ase_sf"/>
</dbReference>